<dbReference type="PRINTS" id="PR00851">
    <property type="entry name" value="XRODRMPGMNTB"/>
</dbReference>
<evidence type="ECO:0000256" key="1">
    <source>
        <dbReference type="ARBA" id="ARBA00006637"/>
    </source>
</evidence>
<dbReference type="eggNOG" id="COG1061">
    <property type="taxonomic scope" value="Bacteria"/>
</dbReference>
<accession>U7D2Q4</accession>
<evidence type="ECO:0000256" key="6">
    <source>
        <dbReference type="ARBA" id="ARBA00023235"/>
    </source>
</evidence>
<feature type="domain" description="Helicase C-terminal" evidence="11">
    <location>
        <begin position="411"/>
        <end position="554"/>
    </location>
</feature>
<dbReference type="Pfam" id="PF13625">
    <property type="entry name" value="Helicase_C_3"/>
    <property type="match status" value="1"/>
</dbReference>
<dbReference type="PROSITE" id="PS51192">
    <property type="entry name" value="HELICASE_ATP_BIND_1"/>
    <property type="match status" value="1"/>
</dbReference>
<dbReference type="InterPro" id="IPR032830">
    <property type="entry name" value="XPB/Ssl2_N"/>
</dbReference>
<comment type="catalytic activity">
    <reaction evidence="7">
        <text>Couples ATP hydrolysis with the unwinding of duplex DNA by translocating in the 3'-5' direction.</text>
        <dbReference type="EC" id="5.6.2.4"/>
    </reaction>
</comment>
<evidence type="ECO:0000313" key="12">
    <source>
        <dbReference type="EMBL" id="ERP30794.1"/>
    </source>
</evidence>
<keyword evidence="6" id="KW-0413">Isomerase</keyword>
<dbReference type="InterPro" id="IPR014001">
    <property type="entry name" value="Helicase_ATP-bd"/>
</dbReference>
<evidence type="ECO:0000256" key="2">
    <source>
        <dbReference type="ARBA" id="ARBA00022741"/>
    </source>
</evidence>
<dbReference type="Pfam" id="PF04851">
    <property type="entry name" value="ResIII"/>
    <property type="match status" value="1"/>
</dbReference>
<proteinExistence type="inferred from homology"/>
<keyword evidence="3" id="KW-0378">Hydrolase</keyword>
<protein>
    <recommendedName>
        <fullName evidence="8">DNA 3'-5' helicase</fullName>
        <ecNumber evidence="8">5.6.2.4</ecNumber>
    </recommendedName>
</protein>
<organism evidence="12 13">
    <name type="scientific">Chitinivibrio alkaliphilus ACht1</name>
    <dbReference type="NCBI Taxonomy" id="1313304"/>
    <lineage>
        <taxon>Bacteria</taxon>
        <taxon>Pseudomonadati</taxon>
        <taxon>Fibrobacterota</taxon>
        <taxon>Chitinivibrionia</taxon>
        <taxon>Chitinivibrionales</taxon>
        <taxon>Chitinivibrionaceae</taxon>
        <taxon>Chitinivibrio</taxon>
    </lineage>
</organism>
<comment type="caution">
    <text evidence="12">The sequence shown here is derived from an EMBL/GenBank/DDBJ whole genome shotgun (WGS) entry which is preliminary data.</text>
</comment>
<dbReference type="PROSITE" id="PS51194">
    <property type="entry name" value="HELICASE_CTER"/>
    <property type="match status" value="1"/>
</dbReference>
<dbReference type="CDD" id="cd18789">
    <property type="entry name" value="SF2_C_XPB"/>
    <property type="match status" value="1"/>
</dbReference>
<dbReference type="SMART" id="SM00487">
    <property type="entry name" value="DEXDc"/>
    <property type="match status" value="1"/>
</dbReference>
<evidence type="ECO:0000256" key="7">
    <source>
        <dbReference type="ARBA" id="ARBA00034617"/>
    </source>
</evidence>
<dbReference type="RefSeq" id="WP_022637716.1">
    <property type="nucleotide sequence ID" value="NZ_ASJR01000032.1"/>
</dbReference>
<keyword evidence="2" id="KW-0547">Nucleotide-binding</keyword>
<dbReference type="AlphaFoldDB" id="U7D2Q4"/>
<comment type="catalytic activity">
    <reaction evidence="9">
        <text>ATP + H2O = ADP + phosphate + H(+)</text>
        <dbReference type="Rhea" id="RHEA:13065"/>
        <dbReference type="ChEBI" id="CHEBI:15377"/>
        <dbReference type="ChEBI" id="CHEBI:15378"/>
        <dbReference type="ChEBI" id="CHEBI:30616"/>
        <dbReference type="ChEBI" id="CHEBI:43474"/>
        <dbReference type="ChEBI" id="CHEBI:456216"/>
        <dbReference type="EC" id="5.6.2.4"/>
    </reaction>
</comment>
<dbReference type="PATRIC" id="fig|1313304.3.peg.2249"/>
<evidence type="ECO:0000259" key="10">
    <source>
        <dbReference type="PROSITE" id="PS51192"/>
    </source>
</evidence>
<feature type="domain" description="Helicase ATP-binding" evidence="10">
    <location>
        <begin position="201"/>
        <end position="357"/>
    </location>
</feature>
<evidence type="ECO:0000313" key="13">
    <source>
        <dbReference type="Proteomes" id="UP000017148"/>
    </source>
</evidence>
<comment type="similarity">
    <text evidence="1">Belongs to the helicase family. RAD25/XPB subfamily.</text>
</comment>
<dbReference type="GO" id="GO:0043138">
    <property type="term" value="F:3'-5' DNA helicase activity"/>
    <property type="evidence" value="ECO:0007669"/>
    <property type="project" value="UniProtKB-EC"/>
</dbReference>
<sequence length="554" mass="62692">MYTPENPLIVQSDSTLLLEVQNPRFSDARMALSAFAHLEKSPEYIHSYRITPLSLWNAASLGVTAEDIHTSIAEYSKYPVPENVLAEIQEQIDRFGKIVLLKRDDQLRLTSENPELLHRLIKNPLVSKYDIRRDDDGTVLVPDLLRGVIKQSFIKLGYPIYDQAGYVPGEDYPMAFRSTTMDGTPFHLRAYQEEAVAAFLGRKDLPGGSGLAVLPCGAGKTIIGLKAMTELGKKTLILVSNITAARQWKREILNRTTLTEDEIGEYSGETKEILPITIATYQILTHRKSKKASFLHFDIFNQENWGLIIYDEVHLLPAPVFKYTSEIQARRRLGLTATLIREDGRESDVFALIGPKKYDVPWKDLEKEGWIAAARCIEIRVDLDESVRGEYLSMAPRQQIRTAYENKRKIAITQELLAKHKGRKILILGLYIAQVEEIGRLVGAPVIQGSTPNEERDRLYEEFRHGKISVLVLSKVGNMAIDLPDASVAIQVSGTFGSRQEEAQRLGRILRPTESQEPALFYSIVTRDSKELDFAMNRQLFLAEQGYPYEIHYG</sequence>
<evidence type="ECO:0000256" key="8">
    <source>
        <dbReference type="ARBA" id="ARBA00034808"/>
    </source>
</evidence>
<keyword evidence="4 12" id="KW-0347">Helicase</keyword>
<dbReference type="InterPro" id="IPR032438">
    <property type="entry name" value="ERCC3_RAD25_C"/>
</dbReference>
<dbReference type="GO" id="GO:0005524">
    <property type="term" value="F:ATP binding"/>
    <property type="evidence" value="ECO:0007669"/>
    <property type="project" value="UniProtKB-KW"/>
</dbReference>
<evidence type="ECO:0000256" key="3">
    <source>
        <dbReference type="ARBA" id="ARBA00022801"/>
    </source>
</evidence>
<gene>
    <name evidence="12" type="ORF">CALK_2360</name>
</gene>
<dbReference type="SUPFAM" id="SSF52540">
    <property type="entry name" value="P-loop containing nucleoside triphosphate hydrolases"/>
    <property type="match status" value="2"/>
</dbReference>
<dbReference type="InterPro" id="IPR006935">
    <property type="entry name" value="Helicase/UvrB_N"/>
</dbReference>
<dbReference type="STRING" id="1313304.CALK_2360"/>
<dbReference type="InterPro" id="IPR001650">
    <property type="entry name" value="Helicase_C-like"/>
</dbReference>
<evidence type="ECO:0000256" key="5">
    <source>
        <dbReference type="ARBA" id="ARBA00022840"/>
    </source>
</evidence>
<dbReference type="NCBIfam" id="NF045503">
    <property type="entry name" value="repair_heli_XPB"/>
    <property type="match status" value="1"/>
</dbReference>
<dbReference type="SMART" id="SM00490">
    <property type="entry name" value="HELICc"/>
    <property type="match status" value="1"/>
</dbReference>
<dbReference type="GO" id="GO:0003677">
    <property type="term" value="F:DNA binding"/>
    <property type="evidence" value="ECO:0007669"/>
    <property type="project" value="InterPro"/>
</dbReference>
<dbReference type="EC" id="5.6.2.4" evidence="8"/>
<dbReference type="InterPro" id="IPR050615">
    <property type="entry name" value="ATP-dep_DNA_Helicase"/>
</dbReference>
<name>U7D2Q4_9BACT</name>
<evidence type="ECO:0000256" key="9">
    <source>
        <dbReference type="ARBA" id="ARBA00048988"/>
    </source>
</evidence>
<dbReference type="Gene3D" id="3.40.50.300">
    <property type="entry name" value="P-loop containing nucleotide triphosphate hydrolases"/>
    <property type="match status" value="2"/>
</dbReference>
<reference evidence="12 13" key="1">
    <citation type="journal article" date="2013" name="Environ. Microbiol.">
        <title>Genome analysis of Chitinivibrio alkaliphilus gen. nov., sp. nov., a novel extremely haloalkaliphilic anaerobic chitinolytic bacterium from the candidate phylum Termite Group 3.</title>
        <authorList>
            <person name="Sorokin D.Y."/>
            <person name="Gumerov V.M."/>
            <person name="Rakitin A.L."/>
            <person name="Beletsky A.V."/>
            <person name="Damste J.S."/>
            <person name="Muyzer G."/>
            <person name="Mardanov A.V."/>
            <person name="Ravin N.V."/>
        </authorList>
    </citation>
    <scope>NUCLEOTIDE SEQUENCE [LARGE SCALE GENOMIC DNA]</scope>
    <source>
        <strain evidence="12 13">ACht1</strain>
    </source>
</reference>
<dbReference type="GO" id="GO:0016787">
    <property type="term" value="F:hydrolase activity"/>
    <property type="evidence" value="ECO:0007669"/>
    <property type="project" value="UniProtKB-KW"/>
</dbReference>
<dbReference type="PANTHER" id="PTHR11274">
    <property type="entry name" value="RAD25/XP-B DNA REPAIR HELICASE"/>
    <property type="match status" value="1"/>
</dbReference>
<dbReference type="Proteomes" id="UP000017148">
    <property type="component" value="Unassembled WGS sequence"/>
</dbReference>
<keyword evidence="13" id="KW-1185">Reference proteome</keyword>
<dbReference type="OrthoDB" id="9802848at2"/>
<dbReference type="InterPro" id="IPR027417">
    <property type="entry name" value="P-loop_NTPase"/>
</dbReference>
<dbReference type="PANTHER" id="PTHR11274:SF0">
    <property type="entry name" value="GENERAL TRANSCRIPTION AND DNA REPAIR FACTOR IIH HELICASE SUBUNIT XPB"/>
    <property type="match status" value="1"/>
</dbReference>
<dbReference type="EMBL" id="ASJR01000032">
    <property type="protein sequence ID" value="ERP30794.1"/>
    <property type="molecule type" value="Genomic_DNA"/>
</dbReference>
<dbReference type="Pfam" id="PF16203">
    <property type="entry name" value="ERCC3_RAD25_C"/>
    <property type="match status" value="1"/>
</dbReference>
<evidence type="ECO:0000259" key="11">
    <source>
        <dbReference type="PROSITE" id="PS51194"/>
    </source>
</evidence>
<evidence type="ECO:0000256" key="4">
    <source>
        <dbReference type="ARBA" id="ARBA00022806"/>
    </source>
</evidence>
<keyword evidence="5" id="KW-0067">ATP-binding</keyword>